<keyword evidence="4" id="KW-1185">Reference proteome</keyword>
<evidence type="ECO:0000259" key="2">
    <source>
        <dbReference type="Pfam" id="PF00148"/>
    </source>
</evidence>
<dbReference type="Proteomes" id="UP001595692">
    <property type="component" value="Unassembled WGS sequence"/>
</dbReference>
<evidence type="ECO:0000313" key="4">
    <source>
        <dbReference type="Proteomes" id="UP001595692"/>
    </source>
</evidence>
<dbReference type="InterPro" id="IPR000510">
    <property type="entry name" value="Nase/OxRdtase_comp1"/>
</dbReference>
<proteinExistence type="predicted"/>
<dbReference type="RefSeq" id="WP_377152285.1">
    <property type="nucleotide sequence ID" value="NZ_JBHSAF010000014.1"/>
</dbReference>
<evidence type="ECO:0000256" key="1">
    <source>
        <dbReference type="SAM" id="MobiDB-lite"/>
    </source>
</evidence>
<sequence>MPILLSSLQSMAGGSCGQTHHTRDTVTPALLPPVPRRGRHHAVVMPESLGADGIASETTTPSVPQDPHADGSEAGFAQALQAQLVSFLPAAETERDPRQLTILASPLLSAADHQWLVQCVRHHGLMPLLLAPGHPLHRSQWYELVHSVATLVIGDSLHHVADWLTSHTRIPDYRFSGLHDLEQCDRLHQVLGRLSGRLTPAPYRQQRQRLQRLFLQTSRLYDAVHIGLDCESDWLFAHHRLYHHLGLRLECVVLPAVPLLWHPRVQPHWQTLPCRRLFVGPEVNLADTMTTGIDLLLTTRRPGTQSTFRLPMQMQVSASDNTVSIGYSGCRHRLQHLNTALQRFCTRDHAGDSFPDLRMLFSQSAPFG</sequence>
<gene>
    <name evidence="3" type="ORF">ACFOSS_10375</name>
</gene>
<comment type="caution">
    <text evidence="3">The sequence shown here is derived from an EMBL/GenBank/DDBJ whole genome shotgun (WGS) entry which is preliminary data.</text>
</comment>
<dbReference type="Pfam" id="PF00148">
    <property type="entry name" value="Oxidored_nitro"/>
    <property type="match status" value="1"/>
</dbReference>
<protein>
    <submittedName>
        <fullName evidence="3">Nitrogenase component 1</fullName>
    </submittedName>
</protein>
<evidence type="ECO:0000313" key="3">
    <source>
        <dbReference type="EMBL" id="MFC3913870.1"/>
    </source>
</evidence>
<name>A0ABV8CNT4_9GAMM</name>
<organism evidence="3 4">
    <name type="scientific">Pseudaeromonas sharmana</name>
    <dbReference type="NCBI Taxonomy" id="328412"/>
    <lineage>
        <taxon>Bacteria</taxon>
        <taxon>Pseudomonadati</taxon>
        <taxon>Pseudomonadota</taxon>
        <taxon>Gammaproteobacteria</taxon>
        <taxon>Aeromonadales</taxon>
        <taxon>Aeromonadaceae</taxon>
        <taxon>Pseudaeromonas</taxon>
    </lineage>
</organism>
<reference evidence="4" key="1">
    <citation type="journal article" date="2019" name="Int. J. Syst. Evol. Microbiol.">
        <title>The Global Catalogue of Microorganisms (GCM) 10K type strain sequencing project: providing services to taxonomists for standard genome sequencing and annotation.</title>
        <authorList>
            <consortium name="The Broad Institute Genomics Platform"/>
            <consortium name="The Broad Institute Genome Sequencing Center for Infectious Disease"/>
            <person name="Wu L."/>
            <person name="Ma J."/>
        </authorList>
    </citation>
    <scope>NUCLEOTIDE SEQUENCE [LARGE SCALE GENOMIC DNA]</scope>
    <source>
        <strain evidence="4">CCUG 54939</strain>
    </source>
</reference>
<feature type="region of interest" description="Disordered" evidence="1">
    <location>
        <begin position="50"/>
        <end position="72"/>
    </location>
</feature>
<dbReference type="EMBL" id="JBHSAF010000014">
    <property type="protein sequence ID" value="MFC3913870.1"/>
    <property type="molecule type" value="Genomic_DNA"/>
</dbReference>
<feature type="domain" description="Nitrogenase/oxidoreductase component 1" evidence="2">
    <location>
        <begin position="73"/>
        <end position="341"/>
    </location>
</feature>
<accession>A0ABV8CNT4</accession>
<dbReference type="SUPFAM" id="SSF53807">
    <property type="entry name" value="Helical backbone' metal receptor"/>
    <property type="match status" value="1"/>
</dbReference>